<protein>
    <submittedName>
        <fullName evidence="3">Abhydrolase domain-containing protein mpaH</fullName>
    </submittedName>
</protein>
<keyword evidence="3" id="KW-0378">Hydrolase</keyword>
<dbReference type="Pfam" id="PF12697">
    <property type="entry name" value="Abhydrolase_6"/>
    <property type="match status" value="1"/>
</dbReference>
<dbReference type="InterPro" id="IPR050266">
    <property type="entry name" value="AB_hydrolase_sf"/>
</dbReference>
<dbReference type="PANTHER" id="PTHR43798">
    <property type="entry name" value="MONOACYLGLYCEROL LIPASE"/>
    <property type="match status" value="1"/>
</dbReference>
<dbReference type="AlphaFoldDB" id="A0A8H6RM30"/>
<evidence type="ECO:0000256" key="1">
    <source>
        <dbReference type="SAM" id="MobiDB-lite"/>
    </source>
</evidence>
<dbReference type="EMBL" id="JABCIY010000082">
    <property type="protein sequence ID" value="KAF7193496.1"/>
    <property type="molecule type" value="Genomic_DNA"/>
</dbReference>
<feature type="compositionally biased region" description="Basic and acidic residues" evidence="1">
    <location>
        <begin position="378"/>
        <end position="389"/>
    </location>
</feature>
<feature type="domain" description="AB hydrolase-1" evidence="2">
    <location>
        <begin position="57"/>
        <end position="347"/>
    </location>
</feature>
<evidence type="ECO:0000259" key="2">
    <source>
        <dbReference type="Pfam" id="PF12697"/>
    </source>
</evidence>
<keyword evidence="4" id="KW-1185">Reference proteome</keyword>
<comment type="caution">
    <text evidence="3">The sequence shown here is derived from an EMBL/GenBank/DDBJ whole genome shotgun (WGS) entry which is preliminary data.</text>
</comment>
<evidence type="ECO:0000313" key="4">
    <source>
        <dbReference type="Proteomes" id="UP000660729"/>
    </source>
</evidence>
<dbReference type="SUPFAM" id="SSF53474">
    <property type="entry name" value="alpha/beta-Hydrolases"/>
    <property type="match status" value="1"/>
</dbReference>
<proteinExistence type="predicted"/>
<dbReference type="PANTHER" id="PTHR43798:SF33">
    <property type="entry name" value="HYDROLASE, PUTATIVE (AFU_ORTHOLOGUE AFUA_2G14860)-RELATED"/>
    <property type="match status" value="1"/>
</dbReference>
<dbReference type="GO" id="GO:0016020">
    <property type="term" value="C:membrane"/>
    <property type="evidence" value="ECO:0007669"/>
    <property type="project" value="TreeGrafter"/>
</dbReference>
<gene>
    <name evidence="3" type="ORF">HII31_05170</name>
</gene>
<dbReference type="InterPro" id="IPR000073">
    <property type="entry name" value="AB_hydrolase_1"/>
</dbReference>
<sequence>MASSSPFEIREHTFQGQHIREYPGALANQEDAVWLHAKSYTPREVASGEVKGQLTIVGLHANGFHKEIYEPFLEYLYNFLKTKHGLVVGSIWFADQFNQGQSAVINDGVLGNDAHWWDHSRDILQMINTFRSQMRRPIVAVGHSMGGTQAVAASFYHPRIFEALVLMDPPMTMKYAPTLPQMLQFNMKKPEKFRSHEEASEFVQKSPFFKGWNKAVVQRYIKTAFHDGPTVLNPEPETVKLKTHPHAEARTLRYTHPDVHKDSPLTGPLYMPHTRQAYSFLGSLRPPVQFVLGKGSQICPKDEIEHRTKFRGTLPGGSGGIEAGNVESVIVKGGHFLPMTNPEGAAETVAKFLARRIEAWRKAEAAFMEKWSSQSIAEKQRLQPEEEKAYTAPFKPWNNPFALPDGGRSKL</sequence>
<organism evidence="3 4">
    <name type="scientific">Pseudocercospora fuligena</name>
    <dbReference type="NCBI Taxonomy" id="685502"/>
    <lineage>
        <taxon>Eukaryota</taxon>
        <taxon>Fungi</taxon>
        <taxon>Dikarya</taxon>
        <taxon>Ascomycota</taxon>
        <taxon>Pezizomycotina</taxon>
        <taxon>Dothideomycetes</taxon>
        <taxon>Dothideomycetidae</taxon>
        <taxon>Mycosphaerellales</taxon>
        <taxon>Mycosphaerellaceae</taxon>
        <taxon>Pseudocercospora</taxon>
    </lineage>
</organism>
<dbReference type="Gene3D" id="3.40.50.1820">
    <property type="entry name" value="alpha/beta hydrolase"/>
    <property type="match status" value="1"/>
</dbReference>
<name>A0A8H6RM30_9PEZI</name>
<dbReference type="GO" id="GO:0016787">
    <property type="term" value="F:hydrolase activity"/>
    <property type="evidence" value="ECO:0007669"/>
    <property type="project" value="UniProtKB-KW"/>
</dbReference>
<dbReference type="InterPro" id="IPR029058">
    <property type="entry name" value="AB_hydrolase_fold"/>
</dbReference>
<accession>A0A8H6RM30</accession>
<reference evidence="3" key="1">
    <citation type="submission" date="2020-04" db="EMBL/GenBank/DDBJ databases">
        <title>Draft genome resource of the tomato pathogen Pseudocercospora fuligena.</title>
        <authorList>
            <person name="Zaccaron A."/>
        </authorList>
    </citation>
    <scope>NUCLEOTIDE SEQUENCE</scope>
    <source>
        <strain evidence="3">PF001</strain>
    </source>
</reference>
<dbReference type="OrthoDB" id="94039at2759"/>
<evidence type="ECO:0000313" key="3">
    <source>
        <dbReference type="EMBL" id="KAF7193496.1"/>
    </source>
</evidence>
<feature type="region of interest" description="Disordered" evidence="1">
    <location>
        <begin position="377"/>
        <end position="411"/>
    </location>
</feature>
<dbReference type="Proteomes" id="UP000660729">
    <property type="component" value="Unassembled WGS sequence"/>
</dbReference>